<accession>A0A2T4UDJ9</accession>
<protein>
    <submittedName>
        <fullName evidence="3">Short-chain dehydrogenase</fullName>
    </submittedName>
</protein>
<dbReference type="InterPro" id="IPR051122">
    <property type="entry name" value="SDR_DHRS6-like"/>
</dbReference>
<dbReference type="InterPro" id="IPR002347">
    <property type="entry name" value="SDR_fam"/>
</dbReference>
<dbReference type="SUPFAM" id="SSF51735">
    <property type="entry name" value="NAD(P)-binding Rossmann-fold domains"/>
    <property type="match status" value="1"/>
</dbReference>
<sequence>MDRRRAGRRVPAERLLHAAAAEARAGPGGRVSALDGRVVAIAGATGGLGPAVARALAAHGATLALTDVDAAKLDALAAELALPAERVDVRTVDLLDPDATAAWAAALVERFGTVAGLAHLVGGWRGGEPLPTAPLEDWTLLHDLLVRTVQHTSRAFAGPLLDSGHGRFVLVSSKQAQAPTFTNAAYGAAKAAAEAWTLALADGFAQQEADDPRRATANIVVVDAIATAAMVEGKADSAYRTFADADDIAAAIAYVLGDGASAMNGQRLQLHGGTRR</sequence>
<evidence type="ECO:0000256" key="2">
    <source>
        <dbReference type="ARBA" id="ARBA00023002"/>
    </source>
</evidence>
<organism evidence="3 4">
    <name type="scientific">Paraconexibacter algicola</name>
    <dbReference type="NCBI Taxonomy" id="2133960"/>
    <lineage>
        <taxon>Bacteria</taxon>
        <taxon>Bacillati</taxon>
        <taxon>Actinomycetota</taxon>
        <taxon>Thermoleophilia</taxon>
        <taxon>Solirubrobacterales</taxon>
        <taxon>Paraconexibacteraceae</taxon>
        <taxon>Paraconexibacter</taxon>
    </lineage>
</organism>
<evidence type="ECO:0000313" key="3">
    <source>
        <dbReference type="EMBL" id="PTL55581.1"/>
    </source>
</evidence>
<keyword evidence="2" id="KW-0560">Oxidoreductase</keyword>
<dbReference type="PANTHER" id="PTHR43477">
    <property type="entry name" value="DIHYDROANTICAPSIN 7-DEHYDROGENASE"/>
    <property type="match status" value="1"/>
</dbReference>
<dbReference type="InterPro" id="IPR036291">
    <property type="entry name" value="NAD(P)-bd_dom_sf"/>
</dbReference>
<evidence type="ECO:0000313" key="4">
    <source>
        <dbReference type="Proteomes" id="UP000240739"/>
    </source>
</evidence>
<dbReference type="AlphaFoldDB" id="A0A2T4UDJ9"/>
<dbReference type="PANTHER" id="PTHR43477:SF1">
    <property type="entry name" value="DIHYDROANTICAPSIN 7-DEHYDROGENASE"/>
    <property type="match status" value="1"/>
</dbReference>
<comment type="similarity">
    <text evidence="1">Belongs to the short-chain dehydrogenases/reductases (SDR) family.</text>
</comment>
<name>A0A2T4UDJ9_9ACTN</name>
<dbReference type="CDD" id="cd05233">
    <property type="entry name" value="SDR_c"/>
    <property type="match status" value="1"/>
</dbReference>
<dbReference type="GO" id="GO:0016491">
    <property type="term" value="F:oxidoreductase activity"/>
    <property type="evidence" value="ECO:0007669"/>
    <property type="project" value="UniProtKB-KW"/>
</dbReference>
<dbReference type="Pfam" id="PF13561">
    <property type="entry name" value="adh_short_C2"/>
    <property type="match status" value="1"/>
</dbReference>
<proteinExistence type="inferred from homology"/>
<dbReference type="InterPro" id="IPR020904">
    <property type="entry name" value="Sc_DH/Rdtase_CS"/>
</dbReference>
<keyword evidence="4" id="KW-1185">Reference proteome</keyword>
<dbReference type="PROSITE" id="PS00061">
    <property type="entry name" value="ADH_SHORT"/>
    <property type="match status" value="1"/>
</dbReference>
<dbReference type="EMBL" id="PYYB01000003">
    <property type="protein sequence ID" value="PTL55581.1"/>
    <property type="molecule type" value="Genomic_DNA"/>
</dbReference>
<dbReference type="PRINTS" id="PR00081">
    <property type="entry name" value="GDHRDH"/>
</dbReference>
<evidence type="ECO:0000256" key="1">
    <source>
        <dbReference type="ARBA" id="ARBA00006484"/>
    </source>
</evidence>
<dbReference type="OrthoDB" id="4773823at2"/>
<dbReference type="Proteomes" id="UP000240739">
    <property type="component" value="Unassembled WGS sequence"/>
</dbReference>
<comment type="caution">
    <text evidence="3">The sequence shown here is derived from an EMBL/GenBank/DDBJ whole genome shotgun (WGS) entry which is preliminary data.</text>
</comment>
<reference evidence="3 4" key="1">
    <citation type="submission" date="2018-03" db="EMBL/GenBank/DDBJ databases">
        <title>Aquarubrobacter algicola gen. nov., sp. nov., a novel actinobacterium isolated from shallow eutrophic lake during the end of cyanobacterial harmful algal blooms.</title>
        <authorList>
            <person name="Chun S.J."/>
        </authorList>
    </citation>
    <scope>NUCLEOTIDE SEQUENCE [LARGE SCALE GENOMIC DNA]</scope>
    <source>
        <strain evidence="3 4">Seoho-28</strain>
    </source>
</reference>
<dbReference type="Gene3D" id="3.40.50.720">
    <property type="entry name" value="NAD(P)-binding Rossmann-like Domain"/>
    <property type="match status" value="1"/>
</dbReference>
<gene>
    <name evidence="3" type="ORF">C7Y72_18230</name>
</gene>